<dbReference type="Gene3D" id="3.40.50.300">
    <property type="entry name" value="P-loop containing nucleotide triphosphate hydrolases"/>
    <property type="match status" value="1"/>
</dbReference>
<dbReference type="PANTHER" id="PTHR37816:SF1">
    <property type="entry name" value="TOXIN"/>
    <property type="match status" value="1"/>
</dbReference>
<organism evidence="1 2">
    <name type="scientific">Sinomonas humi</name>
    <dbReference type="NCBI Taxonomy" id="1338436"/>
    <lineage>
        <taxon>Bacteria</taxon>
        <taxon>Bacillati</taxon>
        <taxon>Actinomycetota</taxon>
        <taxon>Actinomycetes</taxon>
        <taxon>Micrococcales</taxon>
        <taxon>Micrococcaceae</taxon>
        <taxon>Sinomonas</taxon>
    </lineage>
</organism>
<evidence type="ECO:0000313" key="2">
    <source>
        <dbReference type="Proteomes" id="UP000030982"/>
    </source>
</evidence>
<dbReference type="InterPro" id="IPR052922">
    <property type="entry name" value="Cytidylate_Kinase-2"/>
</dbReference>
<evidence type="ECO:0000313" key="1">
    <source>
        <dbReference type="EMBL" id="KHL04271.1"/>
    </source>
</evidence>
<dbReference type="InterPro" id="IPR027417">
    <property type="entry name" value="P-loop_NTPase"/>
</dbReference>
<dbReference type="Proteomes" id="UP000030982">
    <property type="component" value="Unassembled WGS sequence"/>
</dbReference>
<name>A0A0B2ALN4_9MICC</name>
<dbReference type="AlphaFoldDB" id="A0A0B2ALN4"/>
<proteinExistence type="predicted"/>
<reference evidence="1 2" key="1">
    <citation type="submission" date="2014-09" db="EMBL/GenBank/DDBJ databases">
        <title>Genome sequence of Sinomonas sp. MUSC 117.</title>
        <authorList>
            <person name="Lee L.-H."/>
        </authorList>
    </citation>
    <scope>NUCLEOTIDE SEQUENCE [LARGE SCALE GENOMIC DNA]</scope>
    <source>
        <strain evidence="1 2">MUSC 117</strain>
    </source>
</reference>
<gene>
    <name evidence="1" type="ORF">LK10_06380</name>
</gene>
<dbReference type="PANTHER" id="PTHR37816">
    <property type="entry name" value="YALI0E33011P"/>
    <property type="match status" value="1"/>
</dbReference>
<dbReference type="STRING" id="1338436.LK10_06380"/>
<dbReference type="EMBL" id="JTDL01000082">
    <property type="protein sequence ID" value="KHL04271.1"/>
    <property type="molecule type" value="Genomic_DNA"/>
</dbReference>
<protein>
    <submittedName>
        <fullName evidence="1">ATPase AAA</fullName>
    </submittedName>
</protein>
<sequence length="178" mass="20418">MAVAGVAGTGKTTLAGRIAAVIGAPHTEIDALYHGQDWVPRESFLDDVRSLAAQETWTTEWQYNVARPLVAERADLVVWLDLPFWTTTLPRVVRRTLRRRLRQEVLWNGNMEPPLHTFFTDPEHIVRWAISTRFQYRAQVPALERASPPVTVVRLRSKKEVERWLEGPLQRATRDNTG</sequence>
<keyword evidence="2" id="KW-1185">Reference proteome</keyword>
<accession>A0A0B2ALN4</accession>
<dbReference type="OrthoDB" id="3199600at2"/>
<dbReference type="SUPFAM" id="SSF52540">
    <property type="entry name" value="P-loop containing nucleoside triphosphate hydrolases"/>
    <property type="match status" value="1"/>
</dbReference>
<comment type="caution">
    <text evidence="1">The sequence shown here is derived from an EMBL/GenBank/DDBJ whole genome shotgun (WGS) entry which is preliminary data.</text>
</comment>